<gene>
    <name evidence="2" type="ORF">QTO34_011175</name>
</gene>
<dbReference type="PANTHER" id="PTHR18947:SF31">
    <property type="entry name" value="PROTEIN DAPLE"/>
    <property type="match status" value="1"/>
</dbReference>
<dbReference type="Proteomes" id="UP001177744">
    <property type="component" value="Unassembled WGS sequence"/>
</dbReference>
<comment type="caution">
    <text evidence="2">The sequence shown here is derived from an EMBL/GenBank/DDBJ whole genome shotgun (WGS) entry which is preliminary data.</text>
</comment>
<organism evidence="2 3">
    <name type="scientific">Cnephaeus nilssonii</name>
    <name type="common">Northern bat</name>
    <name type="synonym">Eptesicus nilssonii</name>
    <dbReference type="NCBI Taxonomy" id="3371016"/>
    <lineage>
        <taxon>Eukaryota</taxon>
        <taxon>Metazoa</taxon>
        <taxon>Chordata</taxon>
        <taxon>Craniata</taxon>
        <taxon>Vertebrata</taxon>
        <taxon>Euteleostomi</taxon>
        <taxon>Mammalia</taxon>
        <taxon>Eutheria</taxon>
        <taxon>Laurasiatheria</taxon>
        <taxon>Chiroptera</taxon>
        <taxon>Yangochiroptera</taxon>
        <taxon>Vespertilionidae</taxon>
        <taxon>Cnephaeus</taxon>
    </lineage>
</organism>
<dbReference type="EMBL" id="JAULJE010000022">
    <property type="protein sequence ID" value="KAK1329004.1"/>
    <property type="molecule type" value="Genomic_DNA"/>
</dbReference>
<dbReference type="PANTHER" id="PTHR18947">
    <property type="entry name" value="HOOK PROTEINS"/>
    <property type="match status" value="1"/>
</dbReference>
<feature type="compositionally biased region" description="Polar residues" evidence="1">
    <location>
        <begin position="146"/>
        <end position="159"/>
    </location>
</feature>
<evidence type="ECO:0000313" key="2">
    <source>
        <dbReference type="EMBL" id="KAK1329004.1"/>
    </source>
</evidence>
<dbReference type="GO" id="GO:0030705">
    <property type="term" value="P:cytoskeleton-dependent intracellular transport"/>
    <property type="evidence" value="ECO:0007669"/>
    <property type="project" value="TreeGrafter"/>
</dbReference>
<accession>A0AA40HD10</accession>
<feature type="region of interest" description="Disordered" evidence="1">
    <location>
        <begin position="146"/>
        <end position="167"/>
    </location>
</feature>
<proteinExistence type="predicted"/>
<evidence type="ECO:0000313" key="3">
    <source>
        <dbReference type="Proteomes" id="UP001177744"/>
    </source>
</evidence>
<dbReference type="GO" id="GO:0005813">
    <property type="term" value="C:centrosome"/>
    <property type="evidence" value="ECO:0007669"/>
    <property type="project" value="TreeGrafter"/>
</dbReference>
<dbReference type="GO" id="GO:0051959">
    <property type="term" value="F:dynein light intermediate chain binding"/>
    <property type="evidence" value="ECO:0007669"/>
    <property type="project" value="TreeGrafter"/>
</dbReference>
<name>A0AA40HD10_CNENI</name>
<evidence type="ECO:0000256" key="1">
    <source>
        <dbReference type="SAM" id="MobiDB-lite"/>
    </source>
</evidence>
<keyword evidence="3" id="KW-1185">Reference proteome</keyword>
<dbReference type="GO" id="GO:0008017">
    <property type="term" value="F:microtubule binding"/>
    <property type="evidence" value="ECO:0007669"/>
    <property type="project" value="TreeGrafter"/>
</dbReference>
<reference evidence="2" key="1">
    <citation type="submission" date="2023-06" db="EMBL/GenBank/DDBJ databases">
        <title>Reference genome for the Northern bat (Eptesicus nilssonii), a most northern bat species.</title>
        <authorList>
            <person name="Laine V.N."/>
            <person name="Pulliainen A.T."/>
            <person name="Lilley T.M."/>
        </authorList>
    </citation>
    <scope>NUCLEOTIDE SEQUENCE</scope>
    <source>
        <strain evidence="2">BLF_Eptnil</strain>
        <tissue evidence="2">Kidney</tissue>
    </source>
</reference>
<protein>
    <submittedName>
        <fullName evidence="2">Uncharacterized protein</fullName>
    </submittedName>
</protein>
<dbReference type="GO" id="GO:0005737">
    <property type="term" value="C:cytoplasm"/>
    <property type="evidence" value="ECO:0007669"/>
    <property type="project" value="TreeGrafter"/>
</dbReference>
<sequence>MQLCMLRSSCSRISCSTWETQNMAFSSQILTLSKTPCCRPRRPNCRWKILLSCQSTLFTAQYALLQNQQVAKDKQQEQLTAAFEALLQDHEHLGMLHEHQSEDSLKTFHRILELEHKALGERHEDMLKHKAELEELEKVLNTKQEAMQQEQRTNTITTDENQRLWES</sequence>
<dbReference type="AlphaFoldDB" id="A0AA40HD10"/>
<dbReference type="GO" id="GO:0031122">
    <property type="term" value="P:cytoplasmic microtubule organization"/>
    <property type="evidence" value="ECO:0007669"/>
    <property type="project" value="TreeGrafter"/>
</dbReference>